<dbReference type="InterPro" id="IPR008521">
    <property type="entry name" value="Mg_trans_NIPA"/>
</dbReference>
<dbReference type="Gene3D" id="1.10.3730.20">
    <property type="match status" value="1"/>
</dbReference>
<evidence type="ECO:0000256" key="5">
    <source>
        <dbReference type="SAM" id="Phobius"/>
    </source>
</evidence>
<feature type="transmembrane region" description="Helical" evidence="5">
    <location>
        <begin position="259"/>
        <end position="279"/>
    </location>
</feature>
<keyword evidence="3 5" id="KW-1133">Transmembrane helix</keyword>
<feature type="transmembrane region" description="Helical" evidence="5">
    <location>
        <begin position="138"/>
        <end position="158"/>
    </location>
</feature>
<evidence type="ECO:0000256" key="2">
    <source>
        <dbReference type="ARBA" id="ARBA00022692"/>
    </source>
</evidence>
<feature type="transmembrane region" description="Helical" evidence="5">
    <location>
        <begin position="170"/>
        <end position="189"/>
    </location>
</feature>
<reference evidence="6" key="1">
    <citation type="submission" date="2021-02" db="EMBL/GenBank/DDBJ databases">
        <authorList>
            <person name="Dougan E. K."/>
            <person name="Rhodes N."/>
            <person name="Thang M."/>
            <person name="Chan C."/>
        </authorList>
    </citation>
    <scope>NUCLEOTIDE SEQUENCE</scope>
</reference>
<keyword evidence="4 5" id="KW-0472">Membrane</keyword>
<feature type="transmembrane region" description="Helical" evidence="5">
    <location>
        <begin position="285"/>
        <end position="303"/>
    </location>
</feature>
<feature type="transmembrane region" description="Helical" evidence="5">
    <location>
        <begin position="42"/>
        <end position="63"/>
    </location>
</feature>
<feature type="transmembrane region" description="Helical" evidence="5">
    <location>
        <begin position="108"/>
        <end position="126"/>
    </location>
</feature>
<name>A0A812HZI3_9DINO</name>
<keyword evidence="7" id="KW-1185">Reference proteome</keyword>
<dbReference type="Gene3D" id="1.25.10.10">
    <property type="entry name" value="Leucine-rich Repeat Variant"/>
    <property type="match status" value="1"/>
</dbReference>
<dbReference type="AlphaFoldDB" id="A0A812HZI3"/>
<gene>
    <name evidence="6" type="primary">Ranbp6</name>
    <name evidence="6" type="ORF">SNAT2548_LOCUS2138</name>
</gene>
<dbReference type="InterPro" id="IPR011989">
    <property type="entry name" value="ARM-like"/>
</dbReference>
<dbReference type="Proteomes" id="UP000604046">
    <property type="component" value="Unassembled WGS sequence"/>
</dbReference>
<dbReference type="GO" id="GO:0016020">
    <property type="term" value="C:membrane"/>
    <property type="evidence" value="ECO:0007669"/>
    <property type="project" value="UniProtKB-SubCell"/>
</dbReference>
<comment type="caution">
    <text evidence="6">The sequence shown here is derived from an EMBL/GenBank/DDBJ whole genome shotgun (WGS) entry which is preliminary data.</text>
</comment>
<comment type="subcellular location">
    <subcellularLocation>
        <location evidence="1">Membrane</location>
        <topology evidence="1">Multi-pass membrane protein</topology>
    </subcellularLocation>
</comment>
<dbReference type="PANTHER" id="PTHR12570">
    <property type="match status" value="1"/>
</dbReference>
<dbReference type="Pfam" id="PF05653">
    <property type="entry name" value="Mg_trans_NIPA"/>
    <property type="match status" value="1"/>
</dbReference>
<dbReference type="EMBL" id="CAJNDS010000119">
    <property type="protein sequence ID" value="CAE6965131.1"/>
    <property type="molecule type" value="Genomic_DNA"/>
</dbReference>
<proteinExistence type="predicted"/>
<evidence type="ECO:0000313" key="7">
    <source>
        <dbReference type="Proteomes" id="UP000604046"/>
    </source>
</evidence>
<sequence>MSCQLHSRSPALLQLEARKNILWSPQALLLNSLSAGEQKVEAVALAVGLVVLGGALHGVAMALRKFFGQGHVDYWKQWRWWSGVLCDGVGGLFIWPAMPILATQVLMPLATVVQLVAAYSLALAFFKERVAAVNHMGLVLAVVGVVGISVSSPIHASTPRAASLDRWEQPRFLCVLACCLVLVSGSFVLRMPMRWALATAICEAIQFLTSRTLAGAVLNWGTEEQSTLALLAAAGLKGSCIIGIMHFQQMGMEEELSRFVGTFMVATNLLTVVMCLSFFGDQVVVSTVFCGSALATLVGIWLLNETDTKRSTKSGDFAQTETAAAYAVNLAAPLAKFAEATPEAFKRLAKVVGMPKPKKRDEKAKIAMDNAVAALLSLLKDKAQLCPPEVQAWDLVLSKLPLREDTEEAKKVHEKLIDLVLAQNQGLLGQDNRNLGKVLSCLAEIYKQEEICSKESDEKILRIFKALPQNVLVGAASSFSEKQQKKIEKMLSS</sequence>
<organism evidence="6 7">
    <name type="scientific">Symbiodinium natans</name>
    <dbReference type="NCBI Taxonomy" id="878477"/>
    <lineage>
        <taxon>Eukaryota</taxon>
        <taxon>Sar</taxon>
        <taxon>Alveolata</taxon>
        <taxon>Dinophyceae</taxon>
        <taxon>Suessiales</taxon>
        <taxon>Symbiodiniaceae</taxon>
        <taxon>Symbiodinium</taxon>
    </lineage>
</organism>
<evidence type="ECO:0000256" key="4">
    <source>
        <dbReference type="ARBA" id="ARBA00023136"/>
    </source>
</evidence>
<evidence type="ECO:0000313" key="6">
    <source>
        <dbReference type="EMBL" id="CAE6965131.1"/>
    </source>
</evidence>
<keyword evidence="2 5" id="KW-0812">Transmembrane</keyword>
<evidence type="ECO:0000256" key="3">
    <source>
        <dbReference type="ARBA" id="ARBA00022989"/>
    </source>
</evidence>
<dbReference type="GO" id="GO:0015095">
    <property type="term" value="F:magnesium ion transmembrane transporter activity"/>
    <property type="evidence" value="ECO:0007669"/>
    <property type="project" value="InterPro"/>
</dbReference>
<evidence type="ECO:0000256" key="1">
    <source>
        <dbReference type="ARBA" id="ARBA00004141"/>
    </source>
</evidence>
<accession>A0A812HZI3</accession>
<dbReference type="OrthoDB" id="543373at2759"/>
<dbReference type="PANTHER" id="PTHR12570:SF65">
    <property type="entry name" value="MAGNESIUM TRANSPORTER NIPA9-RELATED"/>
    <property type="match status" value="1"/>
</dbReference>
<protein>
    <submittedName>
        <fullName evidence="6">Ranbp6 protein</fullName>
    </submittedName>
</protein>